<dbReference type="AlphaFoldDB" id="A0A6M1U9Y2"/>
<proteinExistence type="predicted"/>
<reference evidence="9 10" key="1">
    <citation type="submission" date="2020-02" db="EMBL/GenBank/DDBJ databases">
        <title>Rhodobacter translucens sp. nov., a novel bacterium isolated from activated sludge.</title>
        <authorList>
            <person name="Liu J."/>
        </authorList>
    </citation>
    <scope>NUCLEOTIDE SEQUENCE [LARGE SCALE GENOMIC DNA]</scope>
    <source>
        <strain evidence="9 10">HX-7-19</strain>
    </source>
</reference>
<evidence type="ECO:0000256" key="4">
    <source>
        <dbReference type="ARBA" id="ARBA00022989"/>
    </source>
</evidence>
<accession>A0A6M1U9Y2</accession>
<dbReference type="InterPro" id="IPR050638">
    <property type="entry name" value="AA-Vitamin_Transporters"/>
</dbReference>
<evidence type="ECO:0000259" key="8">
    <source>
        <dbReference type="Pfam" id="PF00892"/>
    </source>
</evidence>
<dbReference type="InterPro" id="IPR000620">
    <property type="entry name" value="EamA_dom"/>
</dbReference>
<feature type="transmembrane region" description="Helical" evidence="6">
    <location>
        <begin position="237"/>
        <end position="256"/>
    </location>
</feature>
<evidence type="ECO:0000313" key="10">
    <source>
        <dbReference type="Proteomes" id="UP000474758"/>
    </source>
</evidence>
<feature type="transmembrane region" description="Helical" evidence="6">
    <location>
        <begin position="58"/>
        <end position="78"/>
    </location>
</feature>
<dbReference type="PANTHER" id="PTHR32322">
    <property type="entry name" value="INNER MEMBRANE TRANSPORTER"/>
    <property type="match status" value="1"/>
</dbReference>
<feature type="transmembrane region" description="Helical" evidence="6">
    <location>
        <begin position="171"/>
        <end position="194"/>
    </location>
</feature>
<feature type="transmembrane region" description="Helical" evidence="6">
    <location>
        <begin position="262"/>
        <end position="279"/>
    </location>
</feature>
<feature type="transmembrane region" description="Helical" evidence="6">
    <location>
        <begin position="141"/>
        <end position="159"/>
    </location>
</feature>
<evidence type="ECO:0000256" key="1">
    <source>
        <dbReference type="ARBA" id="ARBA00004651"/>
    </source>
</evidence>
<evidence type="ECO:0000256" key="2">
    <source>
        <dbReference type="ARBA" id="ARBA00022475"/>
    </source>
</evidence>
<keyword evidence="4 6" id="KW-1133">Transmembrane helix</keyword>
<evidence type="ECO:0000256" key="7">
    <source>
        <dbReference type="SAM" id="SignalP"/>
    </source>
</evidence>
<comment type="subcellular location">
    <subcellularLocation>
        <location evidence="1">Cell membrane</location>
        <topology evidence="1">Multi-pass membrane protein</topology>
    </subcellularLocation>
</comment>
<dbReference type="SUPFAM" id="SSF103481">
    <property type="entry name" value="Multidrug resistance efflux transporter EmrE"/>
    <property type="match status" value="2"/>
</dbReference>
<dbReference type="Pfam" id="PF00892">
    <property type="entry name" value="EamA"/>
    <property type="match status" value="2"/>
</dbReference>
<keyword evidence="7" id="KW-0732">Signal</keyword>
<protein>
    <submittedName>
        <fullName evidence="9">DMT family transporter</fullName>
    </submittedName>
</protein>
<keyword evidence="5 6" id="KW-0472">Membrane</keyword>
<keyword evidence="3 6" id="KW-0812">Transmembrane</keyword>
<keyword evidence="10" id="KW-1185">Reference proteome</keyword>
<feature type="transmembrane region" description="Helical" evidence="6">
    <location>
        <begin position="84"/>
        <end position="103"/>
    </location>
</feature>
<sequence>MLAFSALVAGSFSLGAMAAPLIDPLALTALRFLLAGALVGAAAFATTGIRRSALQAPWRYGVLGALLSAYFVLMFEGLKTAEPVSAAAVFTLTPLMAAGFGWLTLRQRLTLRMSAALAIGAAGALWVIFRADFGKFLSLHIGKGEVIYFAGCVAHALYAPLVRKLNRGEPAVVFTFGMMIAGWFLLTTAGLPAIRATDWAALPAIVWITLVYTAVFASAATFVLLQYATMRLPAAKVMAYTYLVPSWVILWEIAMGRAAPPPLILIGVALSVLALALLLKDEA</sequence>
<feature type="transmembrane region" description="Helical" evidence="6">
    <location>
        <begin position="200"/>
        <end position="225"/>
    </location>
</feature>
<name>A0A6M1U9Y2_9RHOB</name>
<dbReference type="Proteomes" id="UP000474758">
    <property type="component" value="Unassembled WGS sequence"/>
</dbReference>
<evidence type="ECO:0000313" key="9">
    <source>
        <dbReference type="EMBL" id="NGQ92363.1"/>
    </source>
</evidence>
<feature type="signal peptide" evidence="7">
    <location>
        <begin position="1"/>
        <end position="18"/>
    </location>
</feature>
<evidence type="ECO:0000256" key="6">
    <source>
        <dbReference type="SAM" id="Phobius"/>
    </source>
</evidence>
<feature type="domain" description="EamA" evidence="8">
    <location>
        <begin position="143"/>
        <end position="279"/>
    </location>
</feature>
<evidence type="ECO:0000256" key="5">
    <source>
        <dbReference type="ARBA" id="ARBA00023136"/>
    </source>
</evidence>
<organism evidence="9 10">
    <name type="scientific">Paragemmobacter kunshanensis</name>
    <dbReference type="NCBI Taxonomy" id="2583234"/>
    <lineage>
        <taxon>Bacteria</taxon>
        <taxon>Pseudomonadati</taxon>
        <taxon>Pseudomonadota</taxon>
        <taxon>Alphaproteobacteria</taxon>
        <taxon>Rhodobacterales</taxon>
        <taxon>Paracoccaceae</taxon>
        <taxon>Paragemmobacter</taxon>
    </lineage>
</organism>
<dbReference type="EMBL" id="JAALFE010000016">
    <property type="protein sequence ID" value="NGQ92363.1"/>
    <property type="molecule type" value="Genomic_DNA"/>
</dbReference>
<dbReference type="GO" id="GO:0005886">
    <property type="term" value="C:plasma membrane"/>
    <property type="evidence" value="ECO:0007669"/>
    <property type="project" value="UniProtKB-SubCell"/>
</dbReference>
<evidence type="ECO:0000256" key="3">
    <source>
        <dbReference type="ARBA" id="ARBA00022692"/>
    </source>
</evidence>
<feature type="transmembrane region" description="Helical" evidence="6">
    <location>
        <begin position="28"/>
        <end position="46"/>
    </location>
</feature>
<keyword evidence="2" id="KW-1003">Cell membrane</keyword>
<dbReference type="InterPro" id="IPR037185">
    <property type="entry name" value="EmrE-like"/>
</dbReference>
<feature type="domain" description="EamA" evidence="8">
    <location>
        <begin position="3"/>
        <end position="128"/>
    </location>
</feature>
<feature type="chain" id="PRO_5027037101" evidence="7">
    <location>
        <begin position="19"/>
        <end position="283"/>
    </location>
</feature>
<gene>
    <name evidence="9" type="ORF">G5V65_15810</name>
</gene>
<feature type="transmembrane region" description="Helical" evidence="6">
    <location>
        <begin position="110"/>
        <end position="129"/>
    </location>
</feature>
<comment type="caution">
    <text evidence="9">The sequence shown here is derived from an EMBL/GenBank/DDBJ whole genome shotgun (WGS) entry which is preliminary data.</text>
</comment>
<dbReference type="PANTHER" id="PTHR32322:SF18">
    <property type="entry name" value="S-ADENOSYLMETHIONINE_S-ADENOSYLHOMOCYSTEINE TRANSPORTER"/>
    <property type="match status" value="1"/>
</dbReference>